<organism evidence="3 4">
    <name type="scientific">Leptomonas seymouri</name>
    <dbReference type="NCBI Taxonomy" id="5684"/>
    <lineage>
        <taxon>Eukaryota</taxon>
        <taxon>Discoba</taxon>
        <taxon>Euglenozoa</taxon>
        <taxon>Kinetoplastea</taxon>
        <taxon>Metakinetoplastina</taxon>
        <taxon>Trypanosomatida</taxon>
        <taxon>Trypanosomatidae</taxon>
        <taxon>Leishmaniinae</taxon>
        <taxon>Leptomonas</taxon>
    </lineage>
</organism>
<feature type="region of interest" description="Disordered" evidence="1">
    <location>
        <begin position="309"/>
        <end position="347"/>
    </location>
</feature>
<dbReference type="OrthoDB" id="277284at2759"/>
<comment type="caution">
    <text evidence="3">The sequence shown here is derived from an EMBL/GenBank/DDBJ whole genome shotgun (WGS) entry which is preliminary data.</text>
</comment>
<dbReference type="OMA" id="YEECSRW"/>
<feature type="region of interest" description="Disordered" evidence="1">
    <location>
        <begin position="613"/>
        <end position="635"/>
    </location>
</feature>
<dbReference type="InterPro" id="IPR046341">
    <property type="entry name" value="SET_dom_sf"/>
</dbReference>
<dbReference type="EMBL" id="LJSK01000185">
    <property type="protein sequence ID" value="KPI85471.1"/>
    <property type="molecule type" value="Genomic_DNA"/>
</dbReference>
<dbReference type="InterPro" id="IPR001214">
    <property type="entry name" value="SET_dom"/>
</dbReference>
<evidence type="ECO:0000313" key="4">
    <source>
        <dbReference type="Proteomes" id="UP000038009"/>
    </source>
</evidence>
<protein>
    <recommendedName>
        <fullName evidence="2">SET domain-containing protein</fullName>
    </recommendedName>
</protein>
<dbReference type="Pfam" id="PF00856">
    <property type="entry name" value="SET"/>
    <property type="match status" value="1"/>
</dbReference>
<dbReference type="PROSITE" id="PS50280">
    <property type="entry name" value="SET"/>
    <property type="match status" value="1"/>
</dbReference>
<keyword evidence="4" id="KW-1185">Reference proteome</keyword>
<evidence type="ECO:0000259" key="2">
    <source>
        <dbReference type="PROSITE" id="PS50280"/>
    </source>
</evidence>
<feature type="domain" description="SET" evidence="2">
    <location>
        <begin position="350"/>
        <end position="464"/>
    </location>
</feature>
<name>A0A0N1IJT8_LEPSE</name>
<gene>
    <name evidence="3" type="ORF">ABL78_5464</name>
</gene>
<feature type="compositionally biased region" description="Polar residues" evidence="1">
    <location>
        <begin position="39"/>
        <end position="53"/>
    </location>
</feature>
<sequence>MRSSVCHRASLLLQHIHRSLPALQRLYAHPQPPHDRSGLSVSSDSLEPATSSARRAFPLDPQSQEEGDAVVKFFCEELGMGETPLRLWRQKLKQRMRQRWREEEESSCGTARSREAMELPWTRVRAPSRSPLQLPAAKQKQQSASTLWLRPRAQDVAVVQSAIRNLKFLVSPLLLLSPPPYVSTQAPETSPPPAVDQQHRQRLRPTSYEECSRWYAIQPIPAGMFLMSLPTEAVLFANPPPASDPLLHFFMQVEELVAQLVDAAVTEGAAHHGYASYLCDSVVPSRNLPFLSAADLQTEFSLEDAAKRRLGPGSDASNRQQHGPLLPGSAEGTTRDNGDGGSEEAASDSPAISLLSFFHEDMSGEPLSDYLRARLSKEEYAWWVSLVLSHRTGSSSLLPMIDKLNHSPLPNCYYTMATAETVCGLDVLDNLFAGVPEELLYQPYIHLFAIRDIQAGEELTLCYASAAEGAYRPAGVHPPARPASLQIPAAAYQQLPTERIGGSKENSQRPEQPTKSISDVLKSMFSSSAVAAAATAAVTGLRSDLDKAGLSGELRHLQHPGRQEVCTAEGCASWRLQWGFVPACDAVYSAKDLMEMAALVAERRVDTRTALFPPPHPSATPVAAGMPAAPPRVGG</sequence>
<dbReference type="Proteomes" id="UP000038009">
    <property type="component" value="Unassembled WGS sequence"/>
</dbReference>
<proteinExistence type="predicted"/>
<dbReference type="AlphaFoldDB" id="A0A0N1IJT8"/>
<accession>A0A0N1IJT8</accession>
<reference evidence="3 4" key="1">
    <citation type="journal article" date="2015" name="PLoS Pathog.">
        <title>Leptomonas seymouri: Adaptations to the Dixenous Life Cycle Analyzed by Genome Sequencing, Transcriptome Profiling and Co-infection with Leishmania donovani.</title>
        <authorList>
            <person name="Kraeva N."/>
            <person name="Butenko A."/>
            <person name="Hlavacova J."/>
            <person name="Kostygov A."/>
            <person name="Myskova J."/>
            <person name="Grybchuk D."/>
            <person name="Lestinova T."/>
            <person name="Votypka J."/>
            <person name="Volf P."/>
            <person name="Opperdoes F."/>
            <person name="Flegontov P."/>
            <person name="Lukes J."/>
            <person name="Yurchenko V."/>
        </authorList>
    </citation>
    <scope>NUCLEOTIDE SEQUENCE [LARGE SCALE GENOMIC DNA]</scope>
    <source>
        <strain evidence="3 4">ATCC 30220</strain>
    </source>
</reference>
<dbReference type="SUPFAM" id="SSF82199">
    <property type="entry name" value="SET domain"/>
    <property type="match status" value="1"/>
</dbReference>
<dbReference type="Gene3D" id="2.170.270.10">
    <property type="entry name" value="SET domain"/>
    <property type="match status" value="1"/>
</dbReference>
<feature type="region of interest" description="Disordered" evidence="1">
    <location>
        <begin position="28"/>
        <end position="63"/>
    </location>
</feature>
<dbReference type="VEuPathDB" id="TriTrypDB:Lsey_0185_0020"/>
<evidence type="ECO:0000313" key="3">
    <source>
        <dbReference type="EMBL" id="KPI85471.1"/>
    </source>
</evidence>
<evidence type="ECO:0000256" key="1">
    <source>
        <dbReference type="SAM" id="MobiDB-lite"/>
    </source>
</evidence>